<reference evidence="2 3" key="1">
    <citation type="submission" date="2020-04" db="EMBL/GenBank/DDBJ databases">
        <title>Genome sequencing of novel species.</title>
        <authorList>
            <person name="Heo J."/>
            <person name="Kim S.-J."/>
            <person name="Kim J.-S."/>
            <person name="Hong S.-B."/>
            <person name="Kwon S.-W."/>
        </authorList>
    </citation>
    <scope>NUCLEOTIDE SEQUENCE [LARGE SCALE GENOMIC DNA]</scope>
    <source>
        <strain evidence="2 3">CJU-R4</strain>
    </source>
</reference>
<keyword evidence="3" id="KW-1185">Reference proteome</keyword>
<keyword evidence="1" id="KW-1133">Transmembrane helix</keyword>
<sequence>MLSFKQFTFPPIGQLNNNPFDPSLSTKRRWFYTKKNELNFGVTLPGLCETTDYSTQMLAFFGILLLEIIPTVYGIAQGLLWEAVAAAILIDIALAIASHLWHNKILVAKNQLVITSNPIQIQNIQGEISKYKIWTNFFYALIFLSGCIKFAFFYVAYIYVDAISGAVLVCYLLGAVLHITYTGYFIYTSRYYWFVNSEYNQYLKTGGGRFAINIVNKQPILVDGAQVALNTAQIGLHRISVDSKGTYFFETLGIMTDKELVGFINAQQSQIAQSVIAKEGLKHQLQSLGILPNGVNMQNNPGPQFNVAAINPPTINGVSANQNIITGNTQN</sequence>
<gene>
    <name evidence="2" type="ORF">HH216_10875</name>
</gene>
<evidence type="ECO:0000313" key="3">
    <source>
        <dbReference type="Proteomes" id="UP000501128"/>
    </source>
</evidence>
<dbReference type="Proteomes" id="UP000501128">
    <property type="component" value="Chromosome"/>
</dbReference>
<dbReference type="KEGG" id="srho:HH216_10875"/>
<keyword evidence="1" id="KW-0812">Transmembrane</keyword>
<feature type="transmembrane region" description="Helical" evidence="1">
    <location>
        <begin position="166"/>
        <end position="187"/>
    </location>
</feature>
<name>A0A7L5DSE5_9BACT</name>
<organism evidence="2 3">
    <name type="scientific">Spirosoma rhododendri</name>
    <dbReference type="NCBI Taxonomy" id="2728024"/>
    <lineage>
        <taxon>Bacteria</taxon>
        <taxon>Pseudomonadati</taxon>
        <taxon>Bacteroidota</taxon>
        <taxon>Cytophagia</taxon>
        <taxon>Cytophagales</taxon>
        <taxon>Cytophagaceae</taxon>
        <taxon>Spirosoma</taxon>
    </lineage>
</organism>
<feature type="transmembrane region" description="Helical" evidence="1">
    <location>
        <begin position="57"/>
        <end position="75"/>
    </location>
</feature>
<feature type="transmembrane region" description="Helical" evidence="1">
    <location>
        <begin position="81"/>
        <end position="101"/>
    </location>
</feature>
<protein>
    <submittedName>
        <fullName evidence="2">Uncharacterized protein</fullName>
    </submittedName>
</protein>
<dbReference type="EMBL" id="CP051677">
    <property type="protein sequence ID" value="QJD78877.1"/>
    <property type="molecule type" value="Genomic_DNA"/>
</dbReference>
<evidence type="ECO:0000313" key="2">
    <source>
        <dbReference type="EMBL" id="QJD78877.1"/>
    </source>
</evidence>
<feature type="transmembrane region" description="Helical" evidence="1">
    <location>
        <begin position="137"/>
        <end position="160"/>
    </location>
</feature>
<proteinExistence type="predicted"/>
<evidence type="ECO:0000256" key="1">
    <source>
        <dbReference type="SAM" id="Phobius"/>
    </source>
</evidence>
<dbReference type="RefSeq" id="WP_169550844.1">
    <property type="nucleotide sequence ID" value="NZ_CP051677.1"/>
</dbReference>
<dbReference type="AlphaFoldDB" id="A0A7L5DSE5"/>
<keyword evidence="1" id="KW-0472">Membrane</keyword>
<accession>A0A7L5DSE5</accession>